<protein>
    <submittedName>
        <fullName evidence="6">Disease resistance protein (CC-NBS-LRR class) family protein</fullName>
    </submittedName>
    <submittedName>
        <fullName evidence="7">Putative powdery mildew resistance protein, RPW8</fullName>
    </submittedName>
</protein>
<reference evidence="10" key="4">
    <citation type="journal article" date="2018" name="Nat. Plants">
        <title>Whole-genome landscape of Medicago truncatula symbiotic genes.</title>
        <authorList>
            <person name="Pecrix Y."/>
            <person name="Staton S.E."/>
            <person name="Sallet E."/>
            <person name="Lelandais-Briere C."/>
            <person name="Moreau S."/>
            <person name="Carrere S."/>
            <person name="Blein T."/>
            <person name="Jardinaud M.F."/>
            <person name="Latrasse D."/>
            <person name="Zouine M."/>
            <person name="Zahm M."/>
            <person name="Kreplak J."/>
            <person name="Mayjonade B."/>
            <person name="Satge C."/>
            <person name="Perez M."/>
            <person name="Cauet S."/>
            <person name="Marande W."/>
            <person name="Chantry-Darmon C."/>
            <person name="Lopez-Roques C."/>
            <person name="Bouchez O."/>
            <person name="Berard A."/>
            <person name="Debelle F."/>
            <person name="Munos S."/>
            <person name="Bendahmane A."/>
            <person name="Berges H."/>
            <person name="Niebel A."/>
            <person name="Buitink J."/>
            <person name="Frugier F."/>
            <person name="Benhamed M."/>
            <person name="Crespi M."/>
            <person name="Gouzy J."/>
            <person name="Gamas P."/>
        </authorList>
    </citation>
    <scope>NUCLEOTIDE SEQUENCE [LARGE SCALE GENOMIC DNA]</scope>
    <source>
        <strain evidence="10">cv. Jemalong A17</strain>
    </source>
</reference>
<evidence type="ECO:0000313" key="9">
    <source>
        <dbReference type="Proteomes" id="UP000002051"/>
    </source>
</evidence>
<reference evidence="7" key="5">
    <citation type="journal article" date="2018" name="Nat. Plants">
        <title>Whole-genome landscape of Medicago truncatula symbiotic genes.</title>
        <authorList>
            <person name="Pecrix Y."/>
            <person name="Gamas P."/>
            <person name="Carrere S."/>
        </authorList>
    </citation>
    <scope>NUCLEOTIDE SEQUENCE</scope>
    <source>
        <tissue evidence="7">Leaves</tissue>
    </source>
</reference>
<keyword evidence="3" id="KW-0611">Plant defense</keyword>
<evidence type="ECO:0000256" key="4">
    <source>
        <dbReference type="SAM" id="Coils"/>
    </source>
</evidence>
<dbReference type="Gene3D" id="3.80.10.10">
    <property type="entry name" value="Ribonuclease Inhibitor"/>
    <property type="match status" value="1"/>
</dbReference>
<reference evidence="6 9" key="2">
    <citation type="journal article" date="2014" name="BMC Genomics">
        <title>An improved genome release (version Mt4.0) for the model legume Medicago truncatula.</title>
        <authorList>
            <person name="Tang H."/>
            <person name="Krishnakumar V."/>
            <person name="Bidwell S."/>
            <person name="Rosen B."/>
            <person name="Chan A."/>
            <person name="Zhou S."/>
            <person name="Gentzbittel L."/>
            <person name="Childs K.L."/>
            <person name="Yandell M."/>
            <person name="Gundlach H."/>
            <person name="Mayer K.F."/>
            <person name="Schwartz D.C."/>
            <person name="Town C.D."/>
        </authorList>
    </citation>
    <scope>GENOME REANNOTATION</scope>
    <source>
        <strain evidence="8 9">cv. Jemalong A17</strain>
    </source>
</reference>
<evidence type="ECO:0000256" key="1">
    <source>
        <dbReference type="ARBA" id="ARBA00008894"/>
    </source>
</evidence>
<dbReference type="HOGENOM" id="CLU_012216_0_0_1"/>
<dbReference type="SUPFAM" id="SSF52540">
    <property type="entry name" value="P-loop containing nucleoside triphosphate hydrolases"/>
    <property type="match status" value="1"/>
</dbReference>
<name>G7K9D4_MEDTR</name>
<dbReference type="Gramene" id="rna29060">
    <property type="protein sequence ID" value="RHN54079.1"/>
    <property type="gene ID" value="gene29060"/>
</dbReference>
<evidence type="ECO:0000256" key="3">
    <source>
        <dbReference type="ARBA" id="ARBA00022821"/>
    </source>
</evidence>
<dbReference type="InterPro" id="IPR027417">
    <property type="entry name" value="P-loop_NTPase"/>
</dbReference>
<dbReference type="GO" id="GO:0043531">
    <property type="term" value="F:ADP binding"/>
    <property type="evidence" value="ECO:0007669"/>
    <property type="project" value="InterPro"/>
</dbReference>
<feature type="domain" description="RPW8" evidence="5">
    <location>
        <begin position="1"/>
        <end position="150"/>
    </location>
</feature>
<dbReference type="EMBL" id="CM001221">
    <property type="protein sequence ID" value="AES94777.1"/>
    <property type="molecule type" value="Genomic_DNA"/>
</dbReference>
<dbReference type="Pfam" id="PF05659">
    <property type="entry name" value="RPW8"/>
    <property type="match status" value="1"/>
</dbReference>
<dbReference type="Proteomes" id="UP000002051">
    <property type="component" value="Chromosome 5"/>
</dbReference>
<dbReference type="Gene3D" id="1.10.10.10">
    <property type="entry name" value="Winged helix-like DNA-binding domain superfamily/Winged helix DNA-binding domain"/>
    <property type="match status" value="1"/>
</dbReference>
<dbReference type="PRINTS" id="PR00364">
    <property type="entry name" value="DISEASERSIST"/>
</dbReference>
<dbReference type="EMBL" id="PSQE01000005">
    <property type="protein sequence ID" value="RHN54079.1"/>
    <property type="molecule type" value="Genomic_DNA"/>
</dbReference>
<keyword evidence="9" id="KW-1185">Reference proteome</keyword>
<organism evidence="6 9">
    <name type="scientific">Medicago truncatula</name>
    <name type="common">Barrel medic</name>
    <name type="synonym">Medicago tribuloides</name>
    <dbReference type="NCBI Taxonomy" id="3880"/>
    <lineage>
        <taxon>Eukaryota</taxon>
        <taxon>Viridiplantae</taxon>
        <taxon>Streptophyta</taxon>
        <taxon>Embryophyta</taxon>
        <taxon>Tracheophyta</taxon>
        <taxon>Spermatophyta</taxon>
        <taxon>Magnoliopsida</taxon>
        <taxon>eudicotyledons</taxon>
        <taxon>Gunneridae</taxon>
        <taxon>Pentapetalae</taxon>
        <taxon>rosids</taxon>
        <taxon>fabids</taxon>
        <taxon>Fabales</taxon>
        <taxon>Fabaceae</taxon>
        <taxon>Papilionoideae</taxon>
        <taxon>50 kb inversion clade</taxon>
        <taxon>NPAAA clade</taxon>
        <taxon>Hologalegina</taxon>
        <taxon>IRL clade</taxon>
        <taxon>Trifolieae</taxon>
        <taxon>Medicago</taxon>
    </lineage>
</organism>
<evidence type="ECO:0000256" key="2">
    <source>
        <dbReference type="ARBA" id="ARBA00022737"/>
    </source>
</evidence>
<proteinExistence type="inferred from homology"/>
<reference evidence="8" key="3">
    <citation type="submission" date="2015-04" db="UniProtKB">
        <authorList>
            <consortium name="EnsemblPlants"/>
        </authorList>
    </citation>
    <scope>IDENTIFICATION</scope>
    <source>
        <strain evidence="8">cv. Jemalong A17</strain>
    </source>
</reference>
<dbReference type="InterPro" id="IPR002182">
    <property type="entry name" value="NB-ARC"/>
</dbReference>
<dbReference type="KEGG" id="mtr:11407870"/>
<dbReference type="OMA" id="STVYVKY"/>
<dbReference type="GO" id="GO:0006952">
    <property type="term" value="P:defense response"/>
    <property type="evidence" value="ECO:0007669"/>
    <property type="project" value="UniProtKB-KW"/>
</dbReference>
<keyword evidence="4" id="KW-0175">Coiled coil</keyword>
<dbReference type="InterPro" id="IPR036388">
    <property type="entry name" value="WH-like_DNA-bd_sf"/>
</dbReference>
<dbReference type="PANTHER" id="PTHR36766">
    <property type="entry name" value="PLANT BROAD-SPECTRUM MILDEW RESISTANCE PROTEIN RPW8"/>
    <property type="match status" value="1"/>
</dbReference>
<evidence type="ECO:0000313" key="6">
    <source>
        <dbReference type="EMBL" id="AES94777.1"/>
    </source>
</evidence>
<dbReference type="SUPFAM" id="SSF52047">
    <property type="entry name" value="RNI-like"/>
    <property type="match status" value="1"/>
</dbReference>
<reference evidence="6 9" key="1">
    <citation type="journal article" date="2011" name="Nature">
        <title>The Medicago genome provides insight into the evolution of rhizobial symbioses.</title>
        <authorList>
            <person name="Young N.D."/>
            <person name="Debelle F."/>
            <person name="Oldroyd G.E."/>
            <person name="Geurts R."/>
            <person name="Cannon S.B."/>
            <person name="Udvardi M.K."/>
            <person name="Benedito V.A."/>
            <person name="Mayer K.F."/>
            <person name="Gouzy J."/>
            <person name="Schoof H."/>
            <person name="Van de Peer Y."/>
            <person name="Proost S."/>
            <person name="Cook D.R."/>
            <person name="Meyers B.C."/>
            <person name="Spannagl M."/>
            <person name="Cheung F."/>
            <person name="De Mita S."/>
            <person name="Krishnakumar V."/>
            <person name="Gundlach H."/>
            <person name="Zhou S."/>
            <person name="Mudge J."/>
            <person name="Bharti A.K."/>
            <person name="Murray J.D."/>
            <person name="Naoumkina M.A."/>
            <person name="Rosen B."/>
            <person name="Silverstein K.A."/>
            <person name="Tang H."/>
            <person name="Rombauts S."/>
            <person name="Zhao P.X."/>
            <person name="Zhou P."/>
            <person name="Barbe V."/>
            <person name="Bardou P."/>
            <person name="Bechner M."/>
            <person name="Bellec A."/>
            <person name="Berger A."/>
            <person name="Berges H."/>
            <person name="Bidwell S."/>
            <person name="Bisseling T."/>
            <person name="Choisne N."/>
            <person name="Couloux A."/>
            <person name="Denny R."/>
            <person name="Deshpande S."/>
            <person name="Dai X."/>
            <person name="Doyle J.J."/>
            <person name="Dudez A.M."/>
            <person name="Farmer A.D."/>
            <person name="Fouteau S."/>
            <person name="Franken C."/>
            <person name="Gibelin C."/>
            <person name="Gish J."/>
            <person name="Goldstein S."/>
            <person name="Gonzalez A.J."/>
            <person name="Green P.J."/>
            <person name="Hallab A."/>
            <person name="Hartog M."/>
            <person name="Hua A."/>
            <person name="Humphray S.J."/>
            <person name="Jeong D.H."/>
            <person name="Jing Y."/>
            <person name="Jocker A."/>
            <person name="Kenton S.M."/>
            <person name="Kim D.J."/>
            <person name="Klee K."/>
            <person name="Lai H."/>
            <person name="Lang C."/>
            <person name="Lin S."/>
            <person name="Macmil S.L."/>
            <person name="Magdelenat G."/>
            <person name="Matthews L."/>
            <person name="McCorrison J."/>
            <person name="Monaghan E.L."/>
            <person name="Mun J.H."/>
            <person name="Najar F.Z."/>
            <person name="Nicholson C."/>
            <person name="Noirot C."/>
            <person name="O'Bleness M."/>
            <person name="Paule C.R."/>
            <person name="Poulain J."/>
            <person name="Prion F."/>
            <person name="Qin B."/>
            <person name="Qu C."/>
            <person name="Retzel E.F."/>
            <person name="Riddle C."/>
            <person name="Sallet E."/>
            <person name="Samain S."/>
            <person name="Samson N."/>
            <person name="Sanders I."/>
            <person name="Saurat O."/>
            <person name="Scarpelli C."/>
            <person name="Schiex T."/>
            <person name="Segurens B."/>
            <person name="Severin A.J."/>
            <person name="Sherrier D.J."/>
            <person name="Shi R."/>
            <person name="Sims S."/>
            <person name="Singer S.R."/>
            <person name="Sinharoy S."/>
            <person name="Sterck L."/>
            <person name="Viollet A."/>
            <person name="Wang B.B."/>
            <person name="Wang K."/>
            <person name="Wang M."/>
            <person name="Wang X."/>
            <person name="Warfsmann J."/>
            <person name="Weissenbach J."/>
            <person name="White D.D."/>
            <person name="White J.D."/>
            <person name="Wiley G.B."/>
            <person name="Wincker P."/>
            <person name="Xing Y."/>
            <person name="Yang L."/>
            <person name="Yao Z."/>
            <person name="Ying F."/>
            <person name="Zhai J."/>
            <person name="Zhou L."/>
            <person name="Zuber A."/>
            <person name="Denarie J."/>
            <person name="Dixon R.A."/>
            <person name="May G.D."/>
            <person name="Schwartz D.C."/>
            <person name="Rogers J."/>
            <person name="Quetier F."/>
            <person name="Town C.D."/>
            <person name="Roe B.A."/>
        </authorList>
    </citation>
    <scope>NUCLEOTIDE SEQUENCE [LARGE SCALE GENOMIC DNA]</scope>
    <source>
        <strain evidence="6">A17</strain>
        <strain evidence="8 9">cv. Jemalong A17</strain>
    </source>
</reference>
<gene>
    <name evidence="8" type="primary">11407870</name>
    <name evidence="6" type="ordered locus">MTR_5g018210</name>
    <name evidence="7" type="ORF">MtrunA17_Chr5g0402771</name>
</gene>
<dbReference type="InterPro" id="IPR042197">
    <property type="entry name" value="Apaf_helical"/>
</dbReference>
<sequence length="836" mass="95017">MADLLSGGAVGAGMGELLKYALHTIQKGREFGSTLEASIETLDALAPLIKEMNDVNDLSDRPKEEIERLETLLREWEQIVTKSNKLTWKNFLSFPRYQSKLQKQRQKLERYSSVNVQLENKTDLMKLRDKVDEILKRMVNSGQFDGKQIRGLFGAPEEPEFIGMDEPLNKLKFELMKKGASVLVLTGLGGSGKSTLAKKLCWEPQIKGKFGGNIFFVTVSETPNLKNIVKTLFEYCKLPVPDFINDEDAINRLGILLRQVGRYPILLVLDDVWPGSEGLVEKFKFKLPDYKILVTSKVAFKRFGTVCQLDPLLHDPAVSLFHHFAQLNHRSSYMPDKNLVDEIVKACKGSPLALQVIAGSLCKQPFEKWEKMKERLKSQSILESNSYFHDNSTALLCYLQQSLDTLEDINEKECFMDMGLFPEDQRIPITVLIDMWAELHDLDEDGTNAMAIVDDLVTRNLINVIATRKIATETDKYYNNHYVMLHDLLRELAIHQSKVESSVQIKRLIIDLKGDNRPDWWIGPNQQGIISRVYSFIRGMLVKQKQLKVDARILSISTDETFSSDWCDMQPDEAEVLVLNLQSDQYSLPDFTDKMSKLKVLIVTNYGFHRSEVTKFELLGSLSNLKRIRLEKVSVPCLCRMKNLRKLSLHMCNTRDSFESCSIQISDAMPNLVELSIDYCNDLIKLPDGFCNITTLKKISITNCHKLSAMPQDIVKLENLEVLRLCSCSDLKEMSESVAGLGKLSCLDISDCVSLRKLPNDIGGLQKLEKLYMKGCSNLIELPSSVIKFGNLKHKISVLCDEEGAALWEQYPNIPNLKIDMPKVEINLNWLHGTRS</sequence>
<accession>G7K9D4</accession>
<dbReference type="Pfam" id="PF00931">
    <property type="entry name" value="NB-ARC"/>
    <property type="match status" value="1"/>
</dbReference>
<keyword evidence="2" id="KW-0677">Repeat</keyword>
<dbReference type="EnsemblPlants" id="AES94777">
    <property type="protein sequence ID" value="AES94777"/>
    <property type="gene ID" value="MTR_5g018210"/>
</dbReference>
<dbReference type="OrthoDB" id="2016095at2759"/>
<dbReference type="Gene3D" id="1.10.8.430">
    <property type="entry name" value="Helical domain of apoptotic protease-activating factors"/>
    <property type="match status" value="1"/>
</dbReference>
<dbReference type="InterPro" id="IPR032675">
    <property type="entry name" value="LRR_dom_sf"/>
</dbReference>
<comment type="similarity">
    <text evidence="1">Belongs to the disease resistance NB-LRR family.</text>
</comment>
<dbReference type="AlphaFoldDB" id="G7K9D4"/>
<dbReference type="PaxDb" id="3880-AES94777"/>
<dbReference type="Proteomes" id="UP000265566">
    <property type="component" value="Chromosome 5"/>
</dbReference>
<evidence type="ECO:0000259" key="5">
    <source>
        <dbReference type="PROSITE" id="PS51153"/>
    </source>
</evidence>
<feature type="coiled-coil region" evidence="4">
    <location>
        <begin position="66"/>
        <end position="121"/>
    </location>
</feature>
<dbReference type="PANTHER" id="PTHR36766:SF28">
    <property type="entry name" value="PLANT BROAD-SPECTRUM MILDEW RESISTANCE PROTEIN RPW8"/>
    <property type="match status" value="1"/>
</dbReference>
<evidence type="ECO:0000313" key="7">
    <source>
        <dbReference type="EMBL" id="RHN54079.1"/>
    </source>
</evidence>
<evidence type="ECO:0000313" key="8">
    <source>
        <dbReference type="EnsemblPlants" id="AES94777"/>
    </source>
</evidence>
<dbReference type="eggNOG" id="ENOG502QSSA">
    <property type="taxonomic scope" value="Eukaryota"/>
</dbReference>
<dbReference type="InterPro" id="IPR008808">
    <property type="entry name" value="Powdery_mildew-R_dom"/>
</dbReference>
<dbReference type="Gene3D" id="3.40.50.300">
    <property type="entry name" value="P-loop containing nucleotide triphosphate hydrolases"/>
    <property type="match status" value="1"/>
</dbReference>
<dbReference type="PROSITE" id="PS51153">
    <property type="entry name" value="RPW8"/>
    <property type="match status" value="1"/>
</dbReference>
<evidence type="ECO:0000313" key="10">
    <source>
        <dbReference type="Proteomes" id="UP000265566"/>
    </source>
</evidence>